<evidence type="ECO:0000256" key="1">
    <source>
        <dbReference type="SAM" id="MobiDB-lite"/>
    </source>
</evidence>
<evidence type="ECO:0000313" key="2">
    <source>
        <dbReference type="EMBL" id="GGZ21683.1"/>
    </source>
</evidence>
<keyword evidence="3" id="KW-1185">Reference proteome</keyword>
<accession>A0A918PT07</accession>
<reference evidence="2" key="1">
    <citation type="journal article" date="2014" name="Int. J. Syst. Evol. Microbiol.">
        <title>Complete genome sequence of Corynebacterium casei LMG S-19264T (=DSM 44701T), isolated from a smear-ripened cheese.</title>
        <authorList>
            <consortium name="US DOE Joint Genome Institute (JGI-PGF)"/>
            <person name="Walter F."/>
            <person name="Albersmeier A."/>
            <person name="Kalinowski J."/>
            <person name="Ruckert C."/>
        </authorList>
    </citation>
    <scope>NUCLEOTIDE SEQUENCE</scope>
    <source>
        <strain evidence="2">JCM 4815</strain>
    </source>
</reference>
<feature type="region of interest" description="Disordered" evidence="1">
    <location>
        <begin position="26"/>
        <end position="59"/>
    </location>
</feature>
<proteinExistence type="predicted"/>
<name>A0A918PT07_9ACTN</name>
<evidence type="ECO:0000313" key="3">
    <source>
        <dbReference type="Proteomes" id="UP000622166"/>
    </source>
</evidence>
<gene>
    <name evidence="2" type="ORF">GCM10010365_47310</name>
</gene>
<dbReference type="EMBL" id="BMVW01000010">
    <property type="protein sequence ID" value="GGZ21683.1"/>
    <property type="molecule type" value="Genomic_DNA"/>
</dbReference>
<dbReference type="Proteomes" id="UP000622166">
    <property type="component" value="Unassembled WGS sequence"/>
</dbReference>
<comment type="caution">
    <text evidence="2">The sequence shown here is derived from an EMBL/GenBank/DDBJ whole genome shotgun (WGS) entry which is preliminary data.</text>
</comment>
<sequence length="59" mass="6046">MDAAEGAGGGPMGDPTRILVTLRRRGAAGRVPQDPDVLRVPPVARPDYESGSPCASTSL</sequence>
<reference evidence="2" key="2">
    <citation type="submission" date="2020-09" db="EMBL/GenBank/DDBJ databases">
        <authorList>
            <person name="Sun Q."/>
            <person name="Ohkuma M."/>
        </authorList>
    </citation>
    <scope>NUCLEOTIDE SEQUENCE</scope>
    <source>
        <strain evidence="2">JCM 4815</strain>
    </source>
</reference>
<organism evidence="2 3">
    <name type="scientific">Streptomyces poonensis</name>
    <dbReference type="NCBI Taxonomy" id="68255"/>
    <lineage>
        <taxon>Bacteria</taxon>
        <taxon>Bacillati</taxon>
        <taxon>Actinomycetota</taxon>
        <taxon>Actinomycetes</taxon>
        <taxon>Kitasatosporales</taxon>
        <taxon>Streptomycetaceae</taxon>
        <taxon>Streptomyces</taxon>
    </lineage>
</organism>
<protein>
    <submittedName>
        <fullName evidence="2">Uncharacterized protein</fullName>
    </submittedName>
</protein>
<dbReference type="AlphaFoldDB" id="A0A918PT07"/>